<sequence>MEYTFQQKIAVMRILLDIIHADGIIDARETFFFNKLKEKFELQDEDHELVKSKNSLIALSQIKLLSDEQKADFAGLMSDMIIVDEDINVNEVTIYNIVSEFCGINISFEETTGKEHISVCTRS</sequence>
<evidence type="ECO:0000313" key="1">
    <source>
        <dbReference type="EMBL" id="RHK51030.1"/>
    </source>
</evidence>
<organism evidence="1 2">
    <name type="scientific">Leyella stercorea</name>
    <dbReference type="NCBI Taxonomy" id="363265"/>
    <lineage>
        <taxon>Bacteria</taxon>
        <taxon>Pseudomonadati</taxon>
        <taxon>Bacteroidota</taxon>
        <taxon>Bacteroidia</taxon>
        <taxon>Bacteroidales</taxon>
        <taxon>Prevotellaceae</taxon>
        <taxon>Leyella</taxon>
    </lineage>
</organism>
<dbReference type="SUPFAM" id="SSF158682">
    <property type="entry name" value="TerB-like"/>
    <property type="match status" value="1"/>
</dbReference>
<accession>A0A3R6JCL7</accession>
<proteinExistence type="predicted"/>
<name>A0A3R6JCL7_9BACT</name>
<dbReference type="OrthoDB" id="1082532at2"/>
<dbReference type="Proteomes" id="UP000286598">
    <property type="component" value="Unassembled WGS sequence"/>
</dbReference>
<dbReference type="RefSeq" id="WP_118355136.1">
    <property type="nucleotide sequence ID" value="NZ_CAUGFK010000003.1"/>
</dbReference>
<dbReference type="Gene3D" id="1.10.3680.10">
    <property type="entry name" value="TerB-like"/>
    <property type="match status" value="1"/>
</dbReference>
<gene>
    <name evidence="1" type="ORF">DW060_05790</name>
</gene>
<evidence type="ECO:0000313" key="2">
    <source>
        <dbReference type="Proteomes" id="UP000286598"/>
    </source>
</evidence>
<dbReference type="InterPro" id="IPR029024">
    <property type="entry name" value="TerB-like"/>
</dbReference>
<reference evidence="1 2" key="1">
    <citation type="submission" date="2018-08" db="EMBL/GenBank/DDBJ databases">
        <title>A genome reference for cultivated species of the human gut microbiota.</title>
        <authorList>
            <person name="Zou Y."/>
            <person name="Xue W."/>
            <person name="Luo G."/>
        </authorList>
    </citation>
    <scope>NUCLEOTIDE SEQUENCE [LARGE SCALE GENOMIC DNA]</scope>
    <source>
        <strain evidence="1 2">AF42-9</strain>
    </source>
</reference>
<dbReference type="EMBL" id="QRNO01000022">
    <property type="protein sequence ID" value="RHK51030.1"/>
    <property type="molecule type" value="Genomic_DNA"/>
</dbReference>
<protein>
    <recommendedName>
        <fullName evidence="3">TerB family tellurite resistance protein</fullName>
    </recommendedName>
</protein>
<comment type="caution">
    <text evidence="1">The sequence shown here is derived from an EMBL/GenBank/DDBJ whole genome shotgun (WGS) entry which is preliminary data.</text>
</comment>
<keyword evidence="2" id="KW-1185">Reference proteome</keyword>
<dbReference type="AlphaFoldDB" id="A0A3R6JCL7"/>
<evidence type="ECO:0008006" key="3">
    <source>
        <dbReference type="Google" id="ProtNLM"/>
    </source>
</evidence>